<dbReference type="InterPro" id="IPR016181">
    <property type="entry name" value="Acyl_CoA_acyltransferase"/>
</dbReference>
<dbReference type="OrthoDB" id="7305308at2759"/>
<keyword evidence="1" id="KW-0808">Transferase</keyword>
<organism evidence="4 5">
    <name type="scientific">Apiotrichum porosum</name>
    <dbReference type="NCBI Taxonomy" id="105984"/>
    <lineage>
        <taxon>Eukaryota</taxon>
        <taxon>Fungi</taxon>
        <taxon>Dikarya</taxon>
        <taxon>Basidiomycota</taxon>
        <taxon>Agaricomycotina</taxon>
        <taxon>Tremellomycetes</taxon>
        <taxon>Trichosporonales</taxon>
        <taxon>Trichosporonaceae</taxon>
        <taxon>Apiotrichum</taxon>
    </lineage>
</organism>
<proteinExistence type="predicted"/>
<feature type="domain" description="N-acetyltransferase" evidence="3">
    <location>
        <begin position="4"/>
        <end position="144"/>
    </location>
</feature>
<dbReference type="Proteomes" id="UP000279236">
    <property type="component" value="Unassembled WGS sequence"/>
</dbReference>
<evidence type="ECO:0000313" key="5">
    <source>
        <dbReference type="Proteomes" id="UP000279236"/>
    </source>
</evidence>
<keyword evidence="5" id="KW-1185">Reference proteome</keyword>
<dbReference type="InterPro" id="IPR051016">
    <property type="entry name" value="Diverse_Substrate_AcTransf"/>
</dbReference>
<keyword evidence="2" id="KW-0012">Acyltransferase</keyword>
<dbReference type="AlphaFoldDB" id="A0A427XI43"/>
<dbReference type="Gene3D" id="3.40.630.30">
    <property type="match status" value="1"/>
</dbReference>
<dbReference type="RefSeq" id="XP_028473698.1">
    <property type="nucleotide sequence ID" value="XM_028618020.1"/>
</dbReference>
<dbReference type="PANTHER" id="PTHR10545">
    <property type="entry name" value="DIAMINE N-ACETYLTRANSFERASE"/>
    <property type="match status" value="1"/>
</dbReference>
<dbReference type="Pfam" id="PF00583">
    <property type="entry name" value="Acetyltransf_1"/>
    <property type="match status" value="1"/>
</dbReference>
<gene>
    <name evidence="4" type="ORF">EHS24_002277</name>
</gene>
<evidence type="ECO:0000313" key="4">
    <source>
        <dbReference type="EMBL" id="RSH78551.1"/>
    </source>
</evidence>
<dbReference type="InterPro" id="IPR000182">
    <property type="entry name" value="GNAT_dom"/>
</dbReference>
<protein>
    <recommendedName>
        <fullName evidence="3">N-acetyltransferase domain-containing protein</fullName>
    </recommendedName>
</protein>
<dbReference type="PANTHER" id="PTHR10545:SF29">
    <property type="entry name" value="GH14572P-RELATED"/>
    <property type="match status" value="1"/>
</dbReference>
<comment type="caution">
    <text evidence="4">The sequence shown here is derived from an EMBL/GenBank/DDBJ whole genome shotgun (WGS) entry which is preliminary data.</text>
</comment>
<accession>A0A427XI43</accession>
<dbReference type="EMBL" id="RSCE01000012">
    <property type="protein sequence ID" value="RSH78551.1"/>
    <property type="molecule type" value="Genomic_DNA"/>
</dbReference>
<evidence type="ECO:0000259" key="3">
    <source>
        <dbReference type="PROSITE" id="PS51186"/>
    </source>
</evidence>
<dbReference type="PROSITE" id="PS51186">
    <property type="entry name" value="GNAT"/>
    <property type="match status" value="1"/>
</dbReference>
<dbReference type="SUPFAM" id="SSF55729">
    <property type="entry name" value="Acyl-CoA N-acyltransferases (Nat)"/>
    <property type="match status" value="1"/>
</dbReference>
<reference evidence="4 5" key="1">
    <citation type="submission" date="2018-11" db="EMBL/GenBank/DDBJ databases">
        <title>Genome sequence of Apiotrichum porosum DSM 27194.</title>
        <authorList>
            <person name="Aliyu H."/>
            <person name="Gorte O."/>
            <person name="Ochsenreither K."/>
        </authorList>
    </citation>
    <scope>NUCLEOTIDE SEQUENCE [LARGE SCALE GENOMIC DNA]</scope>
    <source>
        <strain evidence="4 5">DSM 27194</strain>
    </source>
</reference>
<name>A0A427XI43_9TREE</name>
<evidence type="ECO:0000256" key="2">
    <source>
        <dbReference type="ARBA" id="ARBA00023315"/>
    </source>
</evidence>
<dbReference type="CDD" id="cd04301">
    <property type="entry name" value="NAT_SF"/>
    <property type="match status" value="1"/>
</dbReference>
<dbReference type="GeneID" id="39586820"/>
<sequence length="151" mass="16405">MSAYTIALATPADIADYVQEPGAVTSDSDKLAAALQEGKFSALIARSGDEAVALATFYSTYSTWTTVTGLNLDDLFVEPAHRAAGLGKRMLGRLGQLAQERGCERIEWMVHLWNDSAIAFYEQRLGAKPLNDLKREKLEGKEAISRLAALA</sequence>
<evidence type="ECO:0000256" key="1">
    <source>
        <dbReference type="ARBA" id="ARBA00022679"/>
    </source>
</evidence>
<dbReference type="STRING" id="105984.A0A427XI43"/>
<dbReference type="GO" id="GO:0008080">
    <property type="term" value="F:N-acetyltransferase activity"/>
    <property type="evidence" value="ECO:0007669"/>
    <property type="project" value="TreeGrafter"/>
</dbReference>